<proteinExistence type="predicted"/>
<dbReference type="InterPro" id="IPR002893">
    <property type="entry name" value="Znf_MYND"/>
</dbReference>
<evidence type="ECO:0000256" key="2">
    <source>
        <dbReference type="ARBA" id="ARBA00022771"/>
    </source>
</evidence>
<gene>
    <name evidence="7" type="ORF">MCHLO_12448</name>
</gene>
<dbReference type="SUPFAM" id="SSF144232">
    <property type="entry name" value="HIT/MYND zinc finger-like"/>
    <property type="match status" value="1"/>
</dbReference>
<dbReference type="Pfam" id="PF01753">
    <property type="entry name" value="zf-MYND"/>
    <property type="match status" value="1"/>
</dbReference>
<evidence type="ECO:0000313" key="8">
    <source>
        <dbReference type="Proteomes" id="UP000815677"/>
    </source>
</evidence>
<protein>
    <recommendedName>
        <fullName evidence="6">MYND-type domain-containing protein</fullName>
    </recommendedName>
</protein>
<reference evidence="7" key="1">
    <citation type="submission" date="2014-09" db="EMBL/GenBank/DDBJ databases">
        <title>Genome sequence of the luminous mushroom Mycena chlorophos for searching fungal bioluminescence genes.</title>
        <authorList>
            <person name="Tanaka Y."/>
            <person name="Kasuga D."/>
            <person name="Oba Y."/>
            <person name="Hase S."/>
            <person name="Sato K."/>
            <person name="Oba Y."/>
            <person name="Sakakibara Y."/>
        </authorList>
    </citation>
    <scope>NUCLEOTIDE SEQUENCE</scope>
</reference>
<evidence type="ECO:0000256" key="3">
    <source>
        <dbReference type="ARBA" id="ARBA00022833"/>
    </source>
</evidence>
<keyword evidence="1" id="KW-0479">Metal-binding</keyword>
<evidence type="ECO:0000313" key="7">
    <source>
        <dbReference type="EMBL" id="GAT55718.1"/>
    </source>
</evidence>
<name>A0ABQ0LXE5_MYCCL</name>
<evidence type="ECO:0000259" key="6">
    <source>
        <dbReference type="PROSITE" id="PS50865"/>
    </source>
</evidence>
<keyword evidence="8" id="KW-1185">Reference proteome</keyword>
<keyword evidence="5" id="KW-0175">Coiled coil</keyword>
<feature type="domain" description="MYND-type" evidence="6">
    <location>
        <begin position="221"/>
        <end position="264"/>
    </location>
</feature>
<accession>A0ABQ0LXE5</accession>
<evidence type="ECO:0000256" key="4">
    <source>
        <dbReference type="PROSITE-ProRule" id="PRU00134"/>
    </source>
</evidence>
<dbReference type="Proteomes" id="UP000815677">
    <property type="component" value="Unassembled WGS sequence"/>
</dbReference>
<organism evidence="7 8">
    <name type="scientific">Mycena chlorophos</name>
    <name type="common">Agaric fungus</name>
    <name type="synonym">Agaricus chlorophos</name>
    <dbReference type="NCBI Taxonomy" id="658473"/>
    <lineage>
        <taxon>Eukaryota</taxon>
        <taxon>Fungi</taxon>
        <taxon>Dikarya</taxon>
        <taxon>Basidiomycota</taxon>
        <taxon>Agaricomycotina</taxon>
        <taxon>Agaricomycetes</taxon>
        <taxon>Agaricomycetidae</taxon>
        <taxon>Agaricales</taxon>
        <taxon>Marasmiineae</taxon>
        <taxon>Mycenaceae</taxon>
        <taxon>Mycena</taxon>
    </lineage>
</organism>
<dbReference type="EMBL" id="DF849094">
    <property type="protein sequence ID" value="GAT55718.1"/>
    <property type="molecule type" value="Genomic_DNA"/>
</dbReference>
<dbReference type="Gene3D" id="6.10.140.2220">
    <property type="match status" value="1"/>
</dbReference>
<dbReference type="PROSITE" id="PS50865">
    <property type="entry name" value="ZF_MYND_2"/>
    <property type="match status" value="1"/>
</dbReference>
<feature type="coiled-coil region" evidence="5">
    <location>
        <begin position="351"/>
        <end position="378"/>
    </location>
</feature>
<evidence type="ECO:0000256" key="5">
    <source>
        <dbReference type="SAM" id="Coils"/>
    </source>
</evidence>
<sequence>MTTAPTDAERALPYFAAQPALGPEEQLWPCCLEDIVPLCDPPKNPSERALFLAITLCTFARFGGPSCHSTLTLMGSIARVHPEFGKALAVVPPTYDACLQHLNHARGFLDKAVAVVLFFAFISIGADSEEDVKNTENFKYVLAGYRERIDKFAAAAADVLRIVELPVLAARLPNKQAELEVVKGWCETIIDLRSRRWKQKFSSLFGKLAEVYASDTVRCLFVECPDPNSKGSNLCSGCGVVRYCSKECQTKAWKYAEAPHSTLCKAIKKLRAAPAVSLTVAEDWHGSLREPHSEQCNAIVEKCVKEPPADSDKLVREIWSGAAVPAALDSHLLQSIIMADEPTRTLQQSRLASINGQIVSLEQQLEALRAEQSELLFAMDPAYTIVPTEIILHIFSLAIGFPQLGRRHGYRETGPLLLKAVCRDWHALVCNAPELWSRLHIVQSRTSSKSNKFFNRLRAYLARSGQRPLDLRITFGSSWGVGEMMAVLEGYLSRVQTLHLERTMDGFVMDQLQNHLPAVQRLRVSRNGVPGHQPWRVLATLSGLTHAEIDTPRIDTLQLPWKQLTYLCLVVESHAASHLVRVLGAASALETLAMIDVGGALQVLDALAEHESRRGILPGLQHLVIRHSASQSHGGRGAAWGSATHPGRNITVLQRLMQERFTDVRVPGVKKLQSLRVVLSSFNRDRRGWANFDLPSPENELQLVRDALDQFKKQGLALEIGLIVEPLELNPHDEDRSSGEWGAEYYIHRAMSPY</sequence>
<keyword evidence="3" id="KW-0862">Zinc</keyword>
<keyword evidence="2 4" id="KW-0863">Zinc-finger</keyword>
<evidence type="ECO:0000256" key="1">
    <source>
        <dbReference type="ARBA" id="ARBA00022723"/>
    </source>
</evidence>